<feature type="non-terminal residue" evidence="2">
    <location>
        <position position="1"/>
    </location>
</feature>
<proteinExistence type="predicted"/>
<protein>
    <submittedName>
        <fullName evidence="2">Uncharacterized protein</fullName>
    </submittedName>
</protein>
<accession>A0A8J4LNK0</accession>
<feature type="region of interest" description="Disordered" evidence="1">
    <location>
        <begin position="59"/>
        <end position="144"/>
    </location>
</feature>
<name>A0A8J4LNK0_9CHLO</name>
<evidence type="ECO:0000313" key="3">
    <source>
        <dbReference type="Proteomes" id="UP000722791"/>
    </source>
</evidence>
<gene>
    <name evidence="2" type="ORF">Vretimale_8330</name>
</gene>
<feature type="compositionally biased region" description="Low complexity" evidence="1">
    <location>
        <begin position="20"/>
        <end position="44"/>
    </location>
</feature>
<comment type="caution">
    <text evidence="2">The sequence shown here is derived from an EMBL/GenBank/DDBJ whole genome shotgun (WGS) entry which is preliminary data.</text>
</comment>
<dbReference type="EMBL" id="BNCQ01000014">
    <property type="protein sequence ID" value="GIM03599.1"/>
    <property type="molecule type" value="Genomic_DNA"/>
</dbReference>
<reference evidence="2" key="1">
    <citation type="journal article" date="2021" name="Proc. Natl. Acad. Sci. U.S.A.">
        <title>Three genomes in the algal genus Volvox reveal the fate of a haploid sex-determining region after a transition to homothallism.</title>
        <authorList>
            <person name="Yamamoto K."/>
            <person name="Hamaji T."/>
            <person name="Kawai-Toyooka H."/>
            <person name="Matsuzaki R."/>
            <person name="Takahashi F."/>
            <person name="Nishimura Y."/>
            <person name="Kawachi M."/>
            <person name="Noguchi H."/>
            <person name="Minakuchi Y."/>
            <person name="Umen J.G."/>
            <person name="Toyoda A."/>
            <person name="Nozaki H."/>
        </authorList>
    </citation>
    <scope>NUCLEOTIDE SEQUENCE</scope>
    <source>
        <strain evidence="2">NIES-3785</strain>
    </source>
</reference>
<organism evidence="2 3">
    <name type="scientific">Volvox reticuliferus</name>
    <dbReference type="NCBI Taxonomy" id="1737510"/>
    <lineage>
        <taxon>Eukaryota</taxon>
        <taxon>Viridiplantae</taxon>
        <taxon>Chlorophyta</taxon>
        <taxon>core chlorophytes</taxon>
        <taxon>Chlorophyceae</taxon>
        <taxon>CS clade</taxon>
        <taxon>Chlamydomonadales</taxon>
        <taxon>Volvocaceae</taxon>
        <taxon>Volvox</taxon>
    </lineage>
</organism>
<sequence length="144" mass="14123">SEITRDADPIQGGSKDQRQGSCSCSSSNCSGSGSSTRSGGDSASHVGCSISRTAQVVSGAQAGAGNSNGDGVHSPSSRSRPHRAIASLSSSLDLSRADSMTAVPAAAPEEGEEAAAAVLADGKARRGSDVGNGEDAAGAVRYLD</sequence>
<feature type="region of interest" description="Disordered" evidence="1">
    <location>
        <begin position="1"/>
        <end position="46"/>
    </location>
</feature>
<feature type="compositionally biased region" description="Low complexity" evidence="1">
    <location>
        <begin position="59"/>
        <end position="120"/>
    </location>
</feature>
<dbReference type="AlphaFoldDB" id="A0A8J4LNK0"/>
<evidence type="ECO:0000256" key="1">
    <source>
        <dbReference type="SAM" id="MobiDB-lite"/>
    </source>
</evidence>
<feature type="non-terminal residue" evidence="2">
    <location>
        <position position="144"/>
    </location>
</feature>
<dbReference type="Proteomes" id="UP000722791">
    <property type="component" value="Unassembled WGS sequence"/>
</dbReference>
<evidence type="ECO:0000313" key="2">
    <source>
        <dbReference type="EMBL" id="GIM03599.1"/>
    </source>
</evidence>